<evidence type="ECO:0000313" key="2">
    <source>
        <dbReference type="Proteomes" id="UP001642464"/>
    </source>
</evidence>
<dbReference type="EMBL" id="CAXAMM010003003">
    <property type="protein sequence ID" value="CAK8998198.1"/>
    <property type="molecule type" value="Genomic_DNA"/>
</dbReference>
<evidence type="ECO:0000313" key="1">
    <source>
        <dbReference type="EMBL" id="CAK8998198.1"/>
    </source>
</evidence>
<dbReference type="Pfam" id="PF01529">
    <property type="entry name" value="DHHC"/>
    <property type="match status" value="1"/>
</dbReference>
<dbReference type="PANTHER" id="PTHR22883:SF23">
    <property type="entry name" value="PALMITOYLTRANSFERASE ZDHHC6"/>
    <property type="match status" value="1"/>
</dbReference>
<gene>
    <name evidence="1" type="ORF">SCF082_LOCUS5535</name>
</gene>
<organism evidence="1 2">
    <name type="scientific">Durusdinium trenchii</name>
    <dbReference type="NCBI Taxonomy" id="1381693"/>
    <lineage>
        <taxon>Eukaryota</taxon>
        <taxon>Sar</taxon>
        <taxon>Alveolata</taxon>
        <taxon>Dinophyceae</taxon>
        <taxon>Suessiales</taxon>
        <taxon>Symbiodiniaceae</taxon>
        <taxon>Durusdinium</taxon>
    </lineage>
</organism>
<dbReference type="PROSITE" id="PS50216">
    <property type="entry name" value="DHHC"/>
    <property type="match status" value="1"/>
</dbReference>
<proteinExistence type="predicted"/>
<dbReference type="InterPro" id="IPR039859">
    <property type="entry name" value="PFA4/ZDH16/20/ERF2-like"/>
</dbReference>
<keyword evidence="2" id="KW-1185">Reference proteome</keyword>
<name>A0ABP0I7C2_9DINO</name>
<dbReference type="PANTHER" id="PTHR22883">
    <property type="entry name" value="ZINC FINGER DHHC DOMAIN CONTAINING PROTEIN"/>
    <property type="match status" value="1"/>
</dbReference>
<reference evidence="1 2" key="1">
    <citation type="submission" date="2024-02" db="EMBL/GenBank/DDBJ databases">
        <authorList>
            <person name="Chen Y."/>
            <person name="Shah S."/>
            <person name="Dougan E. K."/>
            <person name="Thang M."/>
            <person name="Chan C."/>
        </authorList>
    </citation>
    <scope>NUCLEOTIDE SEQUENCE [LARGE SCALE GENOMIC DNA]</scope>
</reference>
<sequence>MHSEDLATRCVSWFTVCIVLSLYISGNLAYHWLLKPSISWALLFNLTWLLALWSYLQTSLTDPGTPHSAEWRDWAKVRRGGRSVEQWQKEAEEAQEGQPDTRRTWSPGKPSWCRSCRTERPERAHHCTACGCCVLRMDHHCPWIGSCVGWRNHKYFLLLNWWSFCSCLCFLLGMTQKGILDVMSTPDISTSSILLMVATISIVIFFLLTGCLFAMSLYSAMRNVTTIEDFFSGENPYMLQSSLENLTQLLGAPGLRWLLPVPCTCRPCDGTSFPLAEHLLCQVDVRSYGSV</sequence>
<comment type="caution">
    <text evidence="1">The sequence shown here is derived from an EMBL/GenBank/DDBJ whole genome shotgun (WGS) entry which is preliminary data.</text>
</comment>
<protein>
    <submittedName>
        <fullName evidence="1">Palmitoyltransferase ZDHHC15 (Acyltransferase ZDHHC15) (Zinc finger DHHC domain-containing protein 15 homolog) (DHHC-15)</fullName>
    </submittedName>
</protein>
<dbReference type="InterPro" id="IPR001594">
    <property type="entry name" value="Palmitoyltrfase_DHHC"/>
</dbReference>
<accession>A0ABP0I7C2</accession>
<dbReference type="Proteomes" id="UP001642464">
    <property type="component" value="Unassembled WGS sequence"/>
</dbReference>